<gene>
    <name evidence="11" type="ORF">G3I74_07045</name>
</gene>
<comment type="caution">
    <text evidence="11">The sequence shown here is derived from an EMBL/GenBank/DDBJ whole genome shotgun (WGS) entry which is preliminary data.</text>
</comment>
<protein>
    <submittedName>
        <fullName evidence="11">Flagellar motor protein PomA</fullName>
    </submittedName>
</protein>
<keyword evidence="7 9" id="KW-1133">Transmembrane helix</keyword>
<dbReference type="PANTHER" id="PTHR30433:SF2">
    <property type="entry name" value="MOTILITY PROTEIN A"/>
    <property type="match status" value="1"/>
</dbReference>
<keyword evidence="4" id="KW-1003">Cell membrane</keyword>
<comment type="similarity">
    <text evidence="2">Belongs to the MotA family.</text>
</comment>
<sequence length="262" mass="28007">MDIATLAGLLFGIVVILTAIMATSGIEIFINVPGLLMVIGGTFAATLIKFPFEQVKGAFKVAGQAFTKREEKLETLIDQATNLCMTVRKGGLLALEDAPVDNPFFQKGLQLCADGNPGDFIRDVLNREMEQSAERHHVGQDIWRAIGESAPAFGMIGTLVGLVQMLVNLDDPSQLGPGMALALLTTLYGALFANLVALPIADKLAIRSTQELVANSLIVEAVVGIQQGANPRVLHEMLEAYLPSRERSEYAPQGSRASSGES</sequence>
<organism evidence="11 12">
    <name type="scientific">Wenzhouxiangella limi</name>
    <dbReference type="NCBI Taxonomy" id="2707351"/>
    <lineage>
        <taxon>Bacteria</taxon>
        <taxon>Pseudomonadati</taxon>
        <taxon>Pseudomonadota</taxon>
        <taxon>Gammaproteobacteria</taxon>
        <taxon>Chromatiales</taxon>
        <taxon>Wenzhouxiangellaceae</taxon>
        <taxon>Wenzhouxiangella</taxon>
    </lineage>
</organism>
<dbReference type="InterPro" id="IPR000540">
    <property type="entry name" value="Flag_MotA_CS"/>
</dbReference>
<feature type="transmembrane region" description="Helical" evidence="9">
    <location>
        <begin position="179"/>
        <end position="201"/>
    </location>
</feature>
<evidence type="ECO:0000256" key="6">
    <source>
        <dbReference type="ARBA" id="ARBA00022779"/>
    </source>
</evidence>
<accession>A0A845UXQ8</accession>
<evidence type="ECO:0000313" key="12">
    <source>
        <dbReference type="Proteomes" id="UP000484885"/>
    </source>
</evidence>
<dbReference type="GO" id="GO:0071978">
    <property type="term" value="P:bacterial-type flagellum-dependent swarming motility"/>
    <property type="evidence" value="ECO:0007669"/>
    <property type="project" value="InterPro"/>
</dbReference>
<keyword evidence="11" id="KW-0966">Cell projection</keyword>
<name>A0A845UXQ8_9GAMM</name>
<evidence type="ECO:0000256" key="4">
    <source>
        <dbReference type="ARBA" id="ARBA00022475"/>
    </source>
</evidence>
<keyword evidence="8 9" id="KW-0472">Membrane</keyword>
<evidence type="ECO:0000259" key="10">
    <source>
        <dbReference type="Pfam" id="PF01618"/>
    </source>
</evidence>
<dbReference type="RefSeq" id="WP_164210859.1">
    <property type="nucleotide sequence ID" value="NZ_JAAGSC010000039.1"/>
</dbReference>
<evidence type="ECO:0000256" key="3">
    <source>
        <dbReference type="ARBA" id="ARBA00022448"/>
    </source>
</evidence>
<keyword evidence="12" id="KW-1185">Reference proteome</keyword>
<dbReference type="EMBL" id="JAAGSC010000039">
    <property type="protein sequence ID" value="NDY95478.1"/>
    <property type="molecule type" value="Genomic_DNA"/>
</dbReference>
<comment type="subcellular location">
    <subcellularLocation>
        <location evidence="1">Cell membrane</location>
        <topology evidence="1">Multi-pass membrane protein</topology>
    </subcellularLocation>
</comment>
<dbReference type="InterPro" id="IPR047055">
    <property type="entry name" value="MotA-like"/>
</dbReference>
<evidence type="ECO:0000256" key="1">
    <source>
        <dbReference type="ARBA" id="ARBA00004651"/>
    </source>
</evidence>
<keyword evidence="6" id="KW-0283">Flagellar rotation</keyword>
<dbReference type="PROSITE" id="PS01307">
    <property type="entry name" value="MOTA"/>
    <property type="match status" value="1"/>
</dbReference>
<keyword evidence="5 9" id="KW-0812">Transmembrane</keyword>
<dbReference type="GO" id="GO:0006935">
    <property type="term" value="P:chemotaxis"/>
    <property type="evidence" value="ECO:0007669"/>
    <property type="project" value="InterPro"/>
</dbReference>
<evidence type="ECO:0000313" key="11">
    <source>
        <dbReference type="EMBL" id="NDY95478.1"/>
    </source>
</evidence>
<keyword evidence="11" id="KW-0969">Cilium</keyword>
<proteinExistence type="inferred from homology"/>
<keyword evidence="11" id="KW-0282">Flagellum</keyword>
<evidence type="ECO:0000256" key="9">
    <source>
        <dbReference type="SAM" id="Phobius"/>
    </source>
</evidence>
<dbReference type="GO" id="GO:0005886">
    <property type="term" value="C:plasma membrane"/>
    <property type="evidence" value="ECO:0007669"/>
    <property type="project" value="UniProtKB-SubCell"/>
</dbReference>
<dbReference type="Proteomes" id="UP000484885">
    <property type="component" value="Unassembled WGS sequence"/>
</dbReference>
<reference evidence="11 12" key="1">
    <citation type="submission" date="2020-02" db="EMBL/GenBank/DDBJ databases">
        <authorList>
            <person name="Zhang X.-Y."/>
        </authorList>
    </citation>
    <scope>NUCLEOTIDE SEQUENCE [LARGE SCALE GENOMIC DNA]</scope>
    <source>
        <strain evidence="11 12">C33</strain>
    </source>
</reference>
<dbReference type="AlphaFoldDB" id="A0A845UXQ8"/>
<evidence type="ECO:0000256" key="5">
    <source>
        <dbReference type="ARBA" id="ARBA00022692"/>
    </source>
</evidence>
<evidence type="ECO:0000256" key="2">
    <source>
        <dbReference type="ARBA" id="ARBA00008038"/>
    </source>
</evidence>
<feature type="transmembrane region" description="Helical" evidence="9">
    <location>
        <begin position="32"/>
        <end position="50"/>
    </location>
</feature>
<feature type="domain" description="MotA/TolQ/ExbB proton channel" evidence="10">
    <location>
        <begin position="100"/>
        <end position="211"/>
    </location>
</feature>
<dbReference type="PANTHER" id="PTHR30433">
    <property type="entry name" value="CHEMOTAXIS PROTEIN MOTA"/>
    <property type="match status" value="1"/>
</dbReference>
<dbReference type="InterPro" id="IPR002898">
    <property type="entry name" value="MotA_ExbB_proton_chnl"/>
</dbReference>
<feature type="transmembrane region" description="Helical" evidence="9">
    <location>
        <begin position="150"/>
        <end position="167"/>
    </location>
</feature>
<dbReference type="Pfam" id="PF01618">
    <property type="entry name" value="MotA_ExbB"/>
    <property type="match status" value="1"/>
</dbReference>
<evidence type="ECO:0000256" key="8">
    <source>
        <dbReference type="ARBA" id="ARBA00023136"/>
    </source>
</evidence>
<evidence type="ECO:0000256" key="7">
    <source>
        <dbReference type="ARBA" id="ARBA00022989"/>
    </source>
</evidence>
<keyword evidence="3" id="KW-0813">Transport</keyword>